<evidence type="ECO:0000256" key="2">
    <source>
        <dbReference type="ARBA" id="ARBA00022692"/>
    </source>
</evidence>
<dbReference type="InterPro" id="IPR059112">
    <property type="entry name" value="CysZ/EI24"/>
</dbReference>
<feature type="transmembrane region" description="Helical" evidence="5">
    <location>
        <begin position="75"/>
        <end position="103"/>
    </location>
</feature>
<evidence type="ECO:0000313" key="6">
    <source>
        <dbReference type="EMBL" id="MEC4723897.1"/>
    </source>
</evidence>
<evidence type="ECO:0000256" key="3">
    <source>
        <dbReference type="ARBA" id="ARBA00022989"/>
    </source>
</evidence>
<evidence type="ECO:0000256" key="4">
    <source>
        <dbReference type="ARBA" id="ARBA00023136"/>
    </source>
</evidence>
<dbReference type="Pfam" id="PF07264">
    <property type="entry name" value="EI24"/>
    <property type="match status" value="1"/>
</dbReference>
<keyword evidence="7" id="KW-1185">Reference proteome</keyword>
<dbReference type="EMBL" id="JAWIIV010000110">
    <property type="protein sequence ID" value="MEC4723897.1"/>
    <property type="molecule type" value="Genomic_DNA"/>
</dbReference>
<dbReference type="RefSeq" id="WP_326510490.1">
    <property type="nucleotide sequence ID" value="NZ_JAWIIV010000110.1"/>
</dbReference>
<comment type="caution">
    <text evidence="6">The sequence shown here is derived from an EMBL/GenBank/DDBJ whole genome shotgun (WGS) entry which is preliminary data.</text>
</comment>
<keyword evidence="4 5" id="KW-0472">Membrane</keyword>
<name>A0ABU6JKQ0_9BURK</name>
<keyword evidence="3 5" id="KW-1133">Transmembrane helix</keyword>
<accession>A0ABU6JKQ0</accession>
<gene>
    <name evidence="6" type="ORF">RY831_32875</name>
</gene>
<evidence type="ECO:0000313" key="7">
    <source>
        <dbReference type="Proteomes" id="UP001352263"/>
    </source>
</evidence>
<feature type="transmembrane region" description="Helical" evidence="5">
    <location>
        <begin position="143"/>
        <end position="166"/>
    </location>
</feature>
<protein>
    <submittedName>
        <fullName evidence="6">EI24 domain-containing protein</fullName>
    </submittedName>
</protein>
<feature type="non-terminal residue" evidence="6">
    <location>
        <position position="1"/>
    </location>
</feature>
<reference evidence="6 7" key="1">
    <citation type="submission" date="2023-10" db="EMBL/GenBank/DDBJ databases">
        <title>Noviherbaspirillum sp. CPCC 100848 genome assembly.</title>
        <authorList>
            <person name="Li X.Y."/>
            <person name="Fang X.M."/>
        </authorList>
    </citation>
    <scope>NUCLEOTIDE SEQUENCE [LARGE SCALE GENOMIC DNA]</scope>
    <source>
        <strain evidence="6 7">CPCC 100848</strain>
    </source>
</reference>
<keyword evidence="2 5" id="KW-0812">Transmembrane</keyword>
<proteinExistence type="predicted"/>
<evidence type="ECO:0000256" key="1">
    <source>
        <dbReference type="ARBA" id="ARBA00004141"/>
    </source>
</evidence>
<comment type="subcellular location">
    <subcellularLocation>
        <location evidence="1">Membrane</location>
        <topology evidence="1">Multi-pass membrane protein</topology>
    </subcellularLocation>
</comment>
<organism evidence="6 7">
    <name type="scientific">Noviherbaspirillum album</name>
    <dbReference type="NCBI Taxonomy" id="3080276"/>
    <lineage>
        <taxon>Bacteria</taxon>
        <taxon>Pseudomonadati</taxon>
        <taxon>Pseudomonadota</taxon>
        <taxon>Betaproteobacteria</taxon>
        <taxon>Burkholderiales</taxon>
        <taxon>Oxalobacteraceae</taxon>
        <taxon>Noviherbaspirillum</taxon>
    </lineage>
</organism>
<evidence type="ECO:0000256" key="5">
    <source>
        <dbReference type="SAM" id="Phobius"/>
    </source>
</evidence>
<dbReference type="Proteomes" id="UP001352263">
    <property type="component" value="Unassembled WGS sequence"/>
</dbReference>
<sequence length="179" mass="20050">RRRIDFCKPTTTPKIYPCKREGDHRFLLLIMLSMRLYLELFLMSRVQKHCLKHYPLLSPKGKGRFGVDALSSLKLLCVFCAGFLLLIIPVVGGILFFLLASYLNVRSLVNDALEDLATADERRTIVRTMRLPMLLLGVVTSELLLIPLAGLFIPAVLGASVCHLCMRALIKLRSSVPLG</sequence>